<dbReference type="EMBL" id="CAJVPZ010028158">
    <property type="protein sequence ID" value="CAG8730472.1"/>
    <property type="molecule type" value="Genomic_DNA"/>
</dbReference>
<dbReference type="OrthoDB" id="2307849at2759"/>
<name>A0A9N9NG42_9GLOM</name>
<gene>
    <name evidence="5" type="ORF">RFULGI_LOCUS12096</name>
</gene>
<comment type="caution">
    <text evidence="5">The sequence shown here is derived from an EMBL/GenBank/DDBJ whole genome shotgun (WGS) entry which is preliminary data.</text>
</comment>
<evidence type="ECO:0000256" key="3">
    <source>
        <dbReference type="ARBA" id="ARBA00022833"/>
    </source>
</evidence>
<feature type="domain" description="3CxxC-type" evidence="4">
    <location>
        <begin position="78"/>
        <end position="177"/>
    </location>
</feature>
<dbReference type="Pfam" id="PF13695">
    <property type="entry name" value="Zn_ribbon_3CxxC"/>
    <property type="match status" value="1"/>
</dbReference>
<evidence type="ECO:0000313" key="6">
    <source>
        <dbReference type="Proteomes" id="UP000789396"/>
    </source>
</evidence>
<accession>A0A9N9NG42</accession>
<proteinExistence type="predicted"/>
<dbReference type="Proteomes" id="UP000789396">
    <property type="component" value="Unassembled WGS sequence"/>
</dbReference>
<reference evidence="5" key="1">
    <citation type="submission" date="2021-06" db="EMBL/GenBank/DDBJ databases">
        <authorList>
            <person name="Kallberg Y."/>
            <person name="Tangrot J."/>
            <person name="Rosling A."/>
        </authorList>
    </citation>
    <scope>NUCLEOTIDE SEQUENCE</scope>
    <source>
        <strain evidence="5">IN212</strain>
    </source>
</reference>
<dbReference type="GO" id="GO:0008270">
    <property type="term" value="F:zinc ion binding"/>
    <property type="evidence" value="ECO:0007669"/>
    <property type="project" value="UniProtKB-KW"/>
</dbReference>
<sequence length="185" mass="21697">VPVLQEKGLKSSYLTSIPRKKMASQSNYGYYKFFCKCGHELQSFPEFLSHLKDYHQIEEVNMSEILASGNGRMVGIKFYWHLSCQCGHQFSSSLCNADLKVKPKKIVLVRKYRLQCLKCDQNARFDREKLLTKFLKERVKQRLIYSFYRKKFAQFNGEHSDKKLKGHIQDLCEKCKSLGRYCGAE</sequence>
<evidence type="ECO:0000256" key="2">
    <source>
        <dbReference type="ARBA" id="ARBA00022771"/>
    </source>
</evidence>
<dbReference type="AlphaFoldDB" id="A0A9N9NG42"/>
<keyword evidence="1" id="KW-0479">Metal-binding</keyword>
<keyword evidence="6" id="KW-1185">Reference proteome</keyword>
<evidence type="ECO:0000256" key="1">
    <source>
        <dbReference type="ARBA" id="ARBA00022723"/>
    </source>
</evidence>
<keyword evidence="3" id="KW-0862">Zinc</keyword>
<organism evidence="5 6">
    <name type="scientific">Racocetra fulgida</name>
    <dbReference type="NCBI Taxonomy" id="60492"/>
    <lineage>
        <taxon>Eukaryota</taxon>
        <taxon>Fungi</taxon>
        <taxon>Fungi incertae sedis</taxon>
        <taxon>Mucoromycota</taxon>
        <taxon>Glomeromycotina</taxon>
        <taxon>Glomeromycetes</taxon>
        <taxon>Diversisporales</taxon>
        <taxon>Gigasporaceae</taxon>
        <taxon>Racocetra</taxon>
    </lineage>
</organism>
<protein>
    <submittedName>
        <fullName evidence="5">1131_t:CDS:1</fullName>
    </submittedName>
</protein>
<evidence type="ECO:0000313" key="5">
    <source>
        <dbReference type="EMBL" id="CAG8730472.1"/>
    </source>
</evidence>
<keyword evidence="2" id="KW-0863">Zinc-finger</keyword>
<dbReference type="InterPro" id="IPR027377">
    <property type="entry name" value="ZAR1/RTP1-5-like_Znf-3CxxC"/>
</dbReference>
<evidence type="ECO:0000259" key="4">
    <source>
        <dbReference type="Pfam" id="PF13695"/>
    </source>
</evidence>
<feature type="non-terminal residue" evidence="5">
    <location>
        <position position="1"/>
    </location>
</feature>